<evidence type="ECO:0000313" key="3">
    <source>
        <dbReference type="Proteomes" id="UP000008311"/>
    </source>
</evidence>
<dbReference type="Proteomes" id="UP000008311">
    <property type="component" value="Unassembled WGS sequence"/>
</dbReference>
<reference evidence="3" key="1">
    <citation type="journal article" date="2010" name="Nat. Biotechnol.">
        <title>Draft genome sequence of the oilseed species Ricinus communis.</title>
        <authorList>
            <person name="Chan A.P."/>
            <person name="Crabtree J."/>
            <person name="Zhao Q."/>
            <person name="Lorenzi H."/>
            <person name="Orvis J."/>
            <person name="Puiu D."/>
            <person name="Melake-Berhan A."/>
            <person name="Jones K.M."/>
            <person name="Redman J."/>
            <person name="Chen G."/>
            <person name="Cahoon E.B."/>
            <person name="Gedil M."/>
            <person name="Stanke M."/>
            <person name="Haas B.J."/>
            <person name="Wortman J.R."/>
            <person name="Fraser-Liggett C.M."/>
            <person name="Ravel J."/>
            <person name="Rabinowicz P.D."/>
        </authorList>
    </citation>
    <scope>NUCLEOTIDE SEQUENCE [LARGE SCALE GENOMIC DNA]</scope>
    <source>
        <strain evidence="3">cv. Hale</strain>
    </source>
</reference>
<dbReference type="PANTHER" id="PTHR31439">
    <property type="entry name" value="EXPRESSED PROTEIN"/>
    <property type="match status" value="1"/>
</dbReference>
<dbReference type="FunCoup" id="B9SF74">
    <property type="interactions" value="285"/>
</dbReference>
<dbReference type="PANTHER" id="PTHR31439:SF7">
    <property type="entry name" value="EXPRESSED PROTEIN"/>
    <property type="match status" value="1"/>
</dbReference>
<dbReference type="AlphaFoldDB" id="B9SF74"/>
<feature type="region of interest" description="Disordered" evidence="1">
    <location>
        <begin position="437"/>
        <end position="462"/>
    </location>
</feature>
<dbReference type="STRING" id="3988.B9SF74"/>
<dbReference type="OrthoDB" id="1852153at2759"/>
<accession>B9SF74</accession>
<proteinExistence type="predicted"/>
<dbReference type="EMBL" id="EQ973944">
    <property type="protein sequence ID" value="EEF37662.1"/>
    <property type="molecule type" value="Genomic_DNA"/>
</dbReference>
<evidence type="ECO:0000313" key="2">
    <source>
        <dbReference type="EMBL" id="EEF37662.1"/>
    </source>
</evidence>
<dbReference type="KEGG" id="rcu:8289794"/>
<dbReference type="InParanoid" id="B9SF74"/>
<gene>
    <name evidence="2" type="ORF">RCOM_1095250</name>
</gene>
<protein>
    <submittedName>
        <fullName evidence="2">Uncharacterized protein</fullName>
    </submittedName>
</protein>
<name>B9SF74_RICCO</name>
<organism evidence="2 3">
    <name type="scientific">Ricinus communis</name>
    <name type="common">Castor bean</name>
    <dbReference type="NCBI Taxonomy" id="3988"/>
    <lineage>
        <taxon>Eukaryota</taxon>
        <taxon>Viridiplantae</taxon>
        <taxon>Streptophyta</taxon>
        <taxon>Embryophyta</taxon>
        <taxon>Tracheophyta</taxon>
        <taxon>Spermatophyta</taxon>
        <taxon>Magnoliopsida</taxon>
        <taxon>eudicotyledons</taxon>
        <taxon>Gunneridae</taxon>
        <taxon>Pentapetalae</taxon>
        <taxon>rosids</taxon>
        <taxon>fabids</taxon>
        <taxon>Malpighiales</taxon>
        <taxon>Euphorbiaceae</taxon>
        <taxon>Acalyphoideae</taxon>
        <taxon>Acalypheae</taxon>
        <taxon>Ricinus</taxon>
    </lineage>
</organism>
<feature type="compositionally biased region" description="Polar residues" evidence="1">
    <location>
        <begin position="437"/>
        <end position="454"/>
    </location>
</feature>
<evidence type="ECO:0000256" key="1">
    <source>
        <dbReference type="SAM" id="MobiDB-lite"/>
    </source>
</evidence>
<dbReference type="eggNOG" id="ENOG502QQJR">
    <property type="taxonomic scope" value="Eukaryota"/>
</dbReference>
<sequence>MDVWSWICELPELADWTDLHSPHIFELASSKLINSGDDDSSARSVRLRAERTAGSNSDALVTFSVCLQGFHPFSAPKTLWVSDTCPLNAEKPFLPLLLQLLEEIITRSPMAAQSSTCPRSQLQKLKPEPISWIMDSHTPESFSCFFNLVFIMRLFWLCVFDAPSEVGSLYFESLLGPNLDALKCERAPVLKTFLVTVGADAELCFMRTLGYMLTKWLILREVGVGLHVLAPALGQQVKFSYATEAHGFWALKGYASILAMDIANSPRKSSKFPVVEARDTVLKYALAHQQLEAVLQLEYSVNFYDSYIRVIARIDNLRFHVAKLGFKKNENADYGEERHLVSRVKVWVGPEVGATYVAGLSLGRSTDNGERELEMKKVVKGSVENSKASKVKTRARTATRTKMKNWRWDQDAEGNTVIFDAVLHNNINGQEVAAWNSNIDNTSDGGDGKSSGNENKFKGPNRPFTKTRGLVFAGDEYGEGVEWRLSKEMEGSVLKWRIGGEVWVSYWPSEVKSSYFETRCVEWCDEVDLPLIPGK</sequence>
<keyword evidence="3" id="KW-1185">Reference proteome</keyword>